<dbReference type="EMBL" id="FNAB01000001">
    <property type="protein sequence ID" value="SDC55685.1"/>
    <property type="molecule type" value="Genomic_DNA"/>
</dbReference>
<gene>
    <name evidence="1" type="ORF">SAMN05444580_101204</name>
</gene>
<organism evidence="1 2">
    <name type="scientific">Rhodococcus tukisamuensis</name>
    <dbReference type="NCBI Taxonomy" id="168276"/>
    <lineage>
        <taxon>Bacteria</taxon>
        <taxon>Bacillati</taxon>
        <taxon>Actinomycetota</taxon>
        <taxon>Actinomycetes</taxon>
        <taxon>Mycobacteriales</taxon>
        <taxon>Nocardiaceae</taxon>
        <taxon>Rhodococcus</taxon>
    </lineage>
</organism>
<evidence type="ECO:0000313" key="1">
    <source>
        <dbReference type="EMBL" id="SDC55685.1"/>
    </source>
</evidence>
<accession>A0A1G6ML63</accession>
<sequence>MDTLAEQERKLMDLLTRRVHKTFAAARAAGVPAEVFGDVESIADSMTAALPTSHVYDRLVSPFYDTGGLTRWWGVSRQAVNKAVAAGTVIACRLGDGQWVYPTWQFTAEGTVHPHLIALWKTLRTAADPWTCAVWLRTPQHDLGDRSAADWIADGHPHDTALALAHADVERWAA</sequence>
<dbReference type="STRING" id="168276.SAMN05444580_101204"/>
<evidence type="ECO:0000313" key="2">
    <source>
        <dbReference type="Proteomes" id="UP000199417"/>
    </source>
</evidence>
<reference evidence="1 2" key="1">
    <citation type="submission" date="2016-10" db="EMBL/GenBank/DDBJ databases">
        <authorList>
            <person name="de Groot N.N."/>
        </authorList>
    </citation>
    <scope>NUCLEOTIDE SEQUENCE [LARGE SCALE GENOMIC DNA]</scope>
    <source>
        <strain evidence="1 2">JCM 11308</strain>
    </source>
</reference>
<proteinExistence type="predicted"/>
<name>A0A1G6ML63_9NOCA</name>
<dbReference type="Proteomes" id="UP000199417">
    <property type="component" value="Unassembled WGS sequence"/>
</dbReference>
<dbReference type="AlphaFoldDB" id="A0A1G6ML63"/>
<keyword evidence="2" id="KW-1185">Reference proteome</keyword>
<protein>
    <submittedName>
        <fullName evidence="1">Uncharacterized protein</fullName>
    </submittedName>
</protein>
<dbReference type="RefSeq" id="WP_072844522.1">
    <property type="nucleotide sequence ID" value="NZ_FNAB01000001.1"/>
</dbReference>